<evidence type="ECO:0000256" key="6">
    <source>
        <dbReference type="SAM" id="Phobius"/>
    </source>
</evidence>
<feature type="transmembrane region" description="Helical" evidence="6">
    <location>
        <begin position="12"/>
        <end position="34"/>
    </location>
</feature>
<dbReference type="PANTHER" id="PTHR28080">
    <property type="entry name" value="PEROXISOMAL BIOGENESIS FACTOR 3"/>
    <property type="match status" value="1"/>
</dbReference>
<feature type="region of interest" description="Disordered" evidence="5">
    <location>
        <begin position="101"/>
        <end position="124"/>
    </location>
</feature>
<comment type="subcellular location">
    <subcellularLocation>
        <location evidence="1">Peroxisome membrane</location>
        <topology evidence="1">Single-pass membrane protein</topology>
    </subcellularLocation>
</comment>
<evidence type="ECO:0000256" key="3">
    <source>
        <dbReference type="ARBA" id="ARBA00023140"/>
    </source>
</evidence>
<gene>
    <name evidence="7" type="ORF">AW171_hschr31611</name>
</gene>
<dbReference type="Proteomes" id="UP000243052">
    <property type="component" value="Chromosome iii"/>
</dbReference>
<keyword evidence="8" id="KW-1185">Reference proteome</keyword>
<dbReference type="PANTHER" id="PTHR28080:SF1">
    <property type="entry name" value="PEROXISOMAL BIOGENESIS FACTOR 3"/>
    <property type="match status" value="1"/>
</dbReference>
<dbReference type="AlphaFoldDB" id="A0A109UYD0"/>
<dbReference type="Pfam" id="PF04882">
    <property type="entry name" value="Peroxin-3"/>
    <property type="match status" value="1"/>
</dbReference>
<keyword evidence="6" id="KW-1133">Transmembrane helix</keyword>
<dbReference type="RefSeq" id="XP_017986756.1">
    <property type="nucleotide sequence ID" value="XM_018131356.1"/>
</dbReference>
<evidence type="ECO:0000256" key="1">
    <source>
        <dbReference type="ARBA" id="ARBA00004549"/>
    </source>
</evidence>
<sequence length="452" mass="51139">MTRRVLQRNKGKLITSTLLMTIMLTTGIFTLLMFKNWLHNQQQRLKEQHFAKEQIKRRFNQTQKDAVHTVHRLVPVLAAVLSRDADLDAIVHTLKEQKSKKKIAENQLEGSSGSISQDSMSGDSQQVPSKAELWQQLKQESLVHLMVIVYTMCMLLLLTRLKLNILARRQYLGSAIKLAVENESERSQTMNRWASNAWSYAVGLITGKQSSPDSKVNLETDNSKQSSPTEDRAAVVACINEEAFLSLSWWLLNRGWPLAQPLIEKHVRLQFGHLSPRDRLSITDFETLLSHAIHDINAELLAPGPQSPLLQCFLPDSPAAQRLVLEEALDDRTALRILFEDDSVLRQLLRETTACLQSTATLIVLESLVNESFHYIMQQTEQKVSKNARKGPQNGPPEAYPVALYAISVKEVCSDVLRHNATDDYNNEFLQRLDAVPELDDLSASVYSNFGF</sequence>
<dbReference type="GO" id="GO:0045046">
    <property type="term" value="P:protein import into peroxisome membrane"/>
    <property type="evidence" value="ECO:0007669"/>
    <property type="project" value="TreeGrafter"/>
</dbReference>
<keyword evidence="6" id="KW-0812">Transmembrane</keyword>
<reference evidence="7 8" key="1">
    <citation type="submission" date="2016-01" db="EMBL/GenBank/DDBJ databases">
        <title>Genome sequence of the yeast Holleya sinecauda.</title>
        <authorList>
            <person name="Dietrich F.S."/>
        </authorList>
    </citation>
    <scope>NUCLEOTIDE SEQUENCE [LARGE SCALE GENOMIC DNA]</scope>
    <source>
        <strain evidence="7 8">ATCC 58844</strain>
    </source>
</reference>
<keyword evidence="6" id="KW-0472">Membrane</keyword>
<proteinExistence type="inferred from homology"/>
<dbReference type="EMBL" id="CP014243">
    <property type="protein sequence ID" value="AMD19760.1"/>
    <property type="molecule type" value="Genomic_DNA"/>
</dbReference>
<evidence type="ECO:0000256" key="4">
    <source>
        <dbReference type="ARBA" id="ARBA00032508"/>
    </source>
</evidence>
<evidence type="ECO:0000256" key="5">
    <source>
        <dbReference type="SAM" id="MobiDB-lite"/>
    </source>
</evidence>
<keyword evidence="3" id="KW-0576">Peroxisome</keyword>
<dbReference type="GeneID" id="28722975"/>
<evidence type="ECO:0000256" key="2">
    <source>
        <dbReference type="ARBA" id="ARBA00008933"/>
    </source>
</evidence>
<dbReference type="OrthoDB" id="45930at2759"/>
<dbReference type="GO" id="GO:0030674">
    <property type="term" value="F:protein-macromolecule adaptor activity"/>
    <property type="evidence" value="ECO:0007669"/>
    <property type="project" value="TreeGrafter"/>
</dbReference>
<evidence type="ECO:0000313" key="8">
    <source>
        <dbReference type="Proteomes" id="UP000243052"/>
    </source>
</evidence>
<dbReference type="InterPro" id="IPR006966">
    <property type="entry name" value="Peroxin-3"/>
</dbReference>
<feature type="compositionally biased region" description="Low complexity" evidence="5">
    <location>
        <begin position="110"/>
        <end position="124"/>
    </location>
</feature>
<evidence type="ECO:0000313" key="7">
    <source>
        <dbReference type="EMBL" id="AMD19760.1"/>
    </source>
</evidence>
<organism evidence="7 8">
    <name type="scientific">Eremothecium sinecaudum</name>
    <dbReference type="NCBI Taxonomy" id="45286"/>
    <lineage>
        <taxon>Eukaryota</taxon>
        <taxon>Fungi</taxon>
        <taxon>Dikarya</taxon>
        <taxon>Ascomycota</taxon>
        <taxon>Saccharomycotina</taxon>
        <taxon>Saccharomycetes</taxon>
        <taxon>Saccharomycetales</taxon>
        <taxon>Saccharomycetaceae</taxon>
        <taxon>Eremothecium</taxon>
    </lineage>
</organism>
<dbReference type="GO" id="GO:0005778">
    <property type="term" value="C:peroxisomal membrane"/>
    <property type="evidence" value="ECO:0007669"/>
    <property type="project" value="UniProtKB-SubCell"/>
</dbReference>
<dbReference type="STRING" id="45286.A0A109UYD0"/>
<feature type="region of interest" description="Disordered" evidence="5">
    <location>
        <begin position="210"/>
        <end position="230"/>
    </location>
</feature>
<protein>
    <recommendedName>
        <fullName evidence="4">Peroxin-3</fullName>
    </recommendedName>
</protein>
<comment type="similarity">
    <text evidence="2">Belongs to the peroxin-3 family.</text>
</comment>
<accession>A0A109UYD0</accession>
<name>A0A109UYD0_9SACH</name>